<dbReference type="Pfam" id="PF05192">
    <property type="entry name" value="MutS_III"/>
    <property type="match status" value="1"/>
</dbReference>
<name>A0A6C0IVQ3_9ZZZZ</name>
<proteinExistence type="inferred from homology"/>
<dbReference type="PANTHER" id="PTHR11361:SF34">
    <property type="entry name" value="DNA MISMATCH REPAIR PROTEIN MSH1, MITOCHONDRIAL"/>
    <property type="match status" value="1"/>
</dbReference>
<dbReference type="Pfam" id="PF13391">
    <property type="entry name" value="HNH_2"/>
    <property type="match status" value="1"/>
</dbReference>
<dbReference type="SMART" id="SM00533">
    <property type="entry name" value="MUTSd"/>
    <property type="match status" value="1"/>
</dbReference>
<evidence type="ECO:0000256" key="4">
    <source>
        <dbReference type="ARBA" id="ARBA00022840"/>
    </source>
</evidence>
<dbReference type="InterPro" id="IPR017261">
    <property type="entry name" value="DNA_mismatch_repair_MutS/MSH"/>
</dbReference>
<dbReference type="InterPro" id="IPR036678">
    <property type="entry name" value="MutS_con_dom_sf"/>
</dbReference>
<dbReference type="InterPro" id="IPR007696">
    <property type="entry name" value="DNA_mismatch_repair_MutS_core"/>
</dbReference>
<evidence type="ECO:0008006" key="10">
    <source>
        <dbReference type="Google" id="ProtNLM"/>
    </source>
</evidence>
<reference evidence="9" key="1">
    <citation type="journal article" date="2020" name="Nature">
        <title>Giant virus diversity and host interactions through global metagenomics.</title>
        <authorList>
            <person name="Schulz F."/>
            <person name="Roux S."/>
            <person name="Paez-Espino D."/>
            <person name="Jungbluth S."/>
            <person name="Walsh D.A."/>
            <person name="Denef V.J."/>
            <person name="McMahon K.D."/>
            <person name="Konstantinidis K.T."/>
            <person name="Eloe-Fadrosh E.A."/>
            <person name="Kyrpides N.C."/>
            <person name="Woyke T."/>
        </authorList>
    </citation>
    <scope>NUCLEOTIDE SEQUENCE</scope>
    <source>
        <strain evidence="9">GVMAG-M-3300024336-7</strain>
    </source>
</reference>
<dbReference type="GO" id="GO:0030983">
    <property type="term" value="F:mismatched DNA binding"/>
    <property type="evidence" value="ECO:0007669"/>
    <property type="project" value="InterPro"/>
</dbReference>
<feature type="domain" description="DNA mismatch repair protein MutS core" evidence="7">
    <location>
        <begin position="315"/>
        <end position="677"/>
    </location>
</feature>
<dbReference type="InterPro" id="IPR000432">
    <property type="entry name" value="DNA_mismatch_repair_MutS_C"/>
</dbReference>
<dbReference type="PIRSF" id="PIRSF037677">
    <property type="entry name" value="DNA_mis_repair_Msh6"/>
    <property type="match status" value="1"/>
</dbReference>
<keyword evidence="5" id="KW-0238">DNA-binding</keyword>
<dbReference type="GO" id="GO:0005739">
    <property type="term" value="C:mitochondrion"/>
    <property type="evidence" value="ECO:0007669"/>
    <property type="project" value="TreeGrafter"/>
</dbReference>
<accession>A0A6C0IVQ3</accession>
<dbReference type="Gene3D" id="3.40.50.300">
    <property type="entry name" value="P-loop containing nucleotide triphosphate hydrolases"/>
    <property type="match status" value="1"/>
</dbReference>
<keyword evidence="4" id="KW-0067">ATP-binding</keyword>
<evidence type="ECO:0000313" key="9">
    <source>
        <dbReference type="EMBL" id="QHT96729.1"/>
    </source>
</evidence>
<dbReference type="Gene3D" id="1.10.1420.10">
    <property type="match status" value="1"/>
</dbReference>
<keyword evidence="6" id="KW-0234">DNA repair</keyword>
<keyword evidence="2" id="KW-0547">Nucleotide-binding</keyword>
<dbReference type="SUPFAM" id="SSF55271">
    <property type="entry name" value="DNA repair protein MutS, domain I"/>
    <property type="match status" value="1"/>
</dbReference>
<dbReference type="SMART" id="SM00534">
    <property type="entry name" value="MUTSac"/>
    <property type="match status" value="1"/>
</dbReference>
<dbReference type="GO" id="GO:0140664">
    <property type="term" value="F:ATP-dependent DNA damage sensor activity"/>
    <property type="evidence" value="ECO:0007669"/>
    <property type="project" value="InterPro"/>
</dbReference>
<dbReference type="SUPFAM" id="SSF53150">
    <property type="entry name" value="DNA repair protein MutS, domain II"/>
    <property type="match status" value="1"/>
</dbReference>
<dbReference type="GO" id="GO:0006298">
    <property type="term" value="P:mismatch repair"/>
    <property type="evidence" value="ECO:0007669"/>
    <property type="project" value="InterPro"/>
</dbReference>
<evidence type="ECO:0000256" key="3">
    <source>
        <dbReference type="ARBA" id="ARBA00022763"/>
    </source>
</evidence>
<evidence type="ECO:0000256" key="1">
    <source>
        <dbReference type="ARBA" id="ARBA00006271"/>
    </source>
</evidence>
<dbReference type="SUPFAM" id="SSF48334">
    <property type="entry name" value="DNA repair protein MutS, domain III"/>
    <property type="match status" value="1"/>
</dbReference>
<evidence type="ECO:0000256" key="2">
    <source>
        <dbReference type="ARBA" id="ARBA00022741"/>
    </source>
</evidence>
<dbReference type="InterPro" id="IPR016151">
    <property type="entry name" value="DNA_mismatch_repair_MutS_N"/>
</dbReference>
<dbReference type="GO" id="GO:0005634">
    <property type="term" value="C:nucleus"/>
    <property type="evidence" value="ECO:0007669"/>
    <property type="project" value="TreeGrafter"/>
</dbReference>
<dbReference type="InterPro" id="IPR007695">
    <property type="entry name" value="DNA_mismatch_repair_MutS-lik_N"/>
</dbReference>
<evidence type="ECO:0000256" key="5">
    <source>
        <dbReference type="ARBA" id="ARBA00023125"/>
    </source>
</evidence>
<dbReference type="InterPro" id="IPR003615">
    <property type="entry name" value="HNH_nuc"/>
</dbReference>
<dbReference type="GO" id="GO:0043504">
    <property type="term" value="P:mitochondrial DNA repair"/>
    <property type="evidence" value="ECO:0007669"/>
    <property type="project" value="TreeGrafter"/>
</dbReference>
<protein>
    <recommendedName>
        <fullName evidence="10">DNA mismatch repair proteins mutS family domain-containing protein</fullName>
    </recommendedName>
</protein>
<evidence type="ECO:0000259" key="8">
    <source>
        <dbReference type="SMART" id="SM00534"/>
    </source>
</evidence>
<keyword evidence="3" id="KW-0227">DNA damage</keyword>
<dbReference type="Gene3D" id="3.40.1170.10">
    <property type="entry name" value="DNA repair protein MutS, domain I"/>
    <property type="match status" value="1"/>
</dbReference>
<dbReference type="Gene3D" id="3.30.420.110">
    <property type="entry name" value="MutS, connector domain"/>
    <property type="match status" value="1"/>
</dbReference>
<dbReference type="GO" id="GO:0005524">
    <property type="term" value="F:ATP binding"/>
    <property type="evidence" value="ECO:0007669"/>
    <property type="project" value="UniProtKB-KW"/>
</dbReference>
<dbReference type="InterPro" id="IPR036187">
    <property type="entry name" value="DNA_mismatch_repair_MutS_sf"/>
</dbReference>
<dbReference type="AlphaFoldDB" id="A0A6C0IVQ3"/>
<dbReference type="InterPro" id="IPR045076">
    <property type="entry name" value="MutS"/>
</dbReference>
<dbReference type="Pfam" id="PF01624">
    <property type="entry name" value="MutS_I"/>
    <property type="match status" value="1"/>
</dbReference>
<dbReference type="Pfam" id="PF00488">
    <property type="entry name" value="MutS_V"/>
    <property type="match status" value="1"/>
</dbReference>
<evidence type="ECO:0000256" key="6">
    <source>
        <dbReference type="ARBA" id="ARBA00023204"/>
    </source>
</evidence>
<comment type="similarity">
    <text evidence="1">Belongs to the DNA mismatch repair MutS family.</text>
</comment>
<sequence length="1027" mass="117392">MTVVTKYLEIRDEYQKIYGEKYTVVLMQVGSFYELYAHTSDYDWLHNLAKILNMRITKKDKSKSFSPYLVGFPCYTLQKQLRLLIEHGNTVVVVDQHDSKDKRKSTMDREVACVYSKGTIIPDTPLGNNIVSIHINRRTYLGRSRIIAVGVSSCDISTGEVHMMENTSHDNGDIIRFLTCYSPSELIISSEVSKPDDEIEEFLSQIGVEYSFCTFIDRTTKLSSISYQKEIIEKAYTGESSSIILEYIDTGTTPLAKRSLLILLDFVLCHDDIIAGSFQYPQIFLKTKYAHLGNNASYQLNILPEHFNKYTCARVKYSSLLDVVDKTATPMGKRFIRYALSNPLTDASELKHRYQAINNLIEVDAMKKISKYLSEIGDIERVHLKFKKQISLKSIHHQQKYTINPSVLYLHLSSYSAISKILKFIDKHDKIGQVTTPTDFQQSDIIDALTALPNLDGSLRDAFEKYKKECYNTFIVDKLHLYSLDDISENIFHVGLFPEIDKKSDEIKFVQDDLLPRIISTLNTCLPEKDRKLKIQYHEELGHFIPMTKRRGEIISAKIGDVSDILAFDSIQKDSKGSSPKWFLKKSHPSLNDYHKNIQELRHSLVEQYAKKLHQLYIAYSDMFQVLHRCIAVFDFLMSGAISAIELNYCRPTIKKTKDSESYIKTKELRHPIVEQIQKSTKNKYVPVDVSIGKNSILLFGLNSCGKSTLMKATGLSVILAQAGLYVPATTFRFFPFKSIFTRITGSDNMFKGLSTFSLEMLELGSIINDQGPSTLVLCDELASGTEHESAKIITLSMLQMMTDTKTRFINATHLHEILPIPRFKTFSGVKCKHLYIECDDKSNKLIYHREIRDGPGKSVYGYKVAKFIINIKSFSSLIDDIASEISDKTSIIDKKTSRYNSSVVMSECKICHTTEHLEAHHILPQKDADIHGYIKTEKTKIHKDSADNLVVLCTKCHDLVDKTIRIRGYRETSSGQELIVEDIKDKEFLLIQKYSKSKLSFKQISKDIQKKFNIKISQTKVKEQLS</sequence>
<dbReference type="PANTHER" id="PTHR11361">
    <property type="entry name" value="DNA MISMATCH REPAIR PROTEIN MUTS FAMILY MEMBER"/>
    <property type="match status" value="1"/>
</dbReference>
<dbReference type="EMBL" id="MN740267">
    <property type="protein sequence ID" value="QHT96729.1"/>
    <property type="molecule type" value="Genomic_DNA"/>
</dbReference>
<organism evidence="9">
    <name type="scientific">viral metagenome</name>
    <dbReference type="NCBI Taxonomy" id="1070528"/>
    <lineage>
        <taxon>unclassified sequences</taxon>
        <taxon>metagenomes</taxon>
        <taxon>organismal metagenomes</taxon>
    </lineage>
</organism>
<feature type="domain" description="DNA mismatch repair proteins mutS family" evidence="8">
    <location>
        <begin position="694"/>
        <end position="888"/>
    </location>
</feature>
<evidence type="ECO:0000259" key="7">
    <source>
        <dbReference type="SMART" id="SM00533"/>
    </source>
</evidence>
<dbReference type="InterPro" id="IPR027417">
    <property type="entry name" value="P-loop_NTPase"/>
</dbReference>
<dbReference type="SUPFAM" id="SSF52540">
    <property type="entry name" value="P-loop containing nucleoside triphosphate hydrolases"/>
    <property type="match status" value="1"/>
</dbReference>
<dbReference type="CDD" id="cd00085">
    <property type="entry name" value="HNHc"/>
    <property type="match status" value="1"/>
</dbReference>